<evidence type="ECO:0008006" key="3">
    <source>
        <dbReference type="Google" id="ProtNLM"/>
    </source>
</evidence>
<protein>
    <recommendedName>
        <fullName evidence="3">Helix-turn-helix domain-containing protein</fullName>
    </recommendedName>
</protein>
<comment type="caution">
    <text evidence="1">The sequence shown here is derived from an EMBL/GenBank/DDBJ whole genome shotgun (WGS) entry which is preliminary data.</text>
</comment>
<evidence type="ECO:0000313" key="1">
    <source>
        <dbReference type="EMBL" id="CCH91314.1"/>
    </source>
</evidence>
<dbReference type="Proteomes" id="UP000005806">
    <property type="component" value="Unassembled WGS sequence"/>
</dbReference>
<sequence length="157" mass="18022">MSTSSSTGKYLSPSQRQQLLEILTEPNIPDIDRKRIQIILFADEGKSPGEIRKLLDCTAATASKWILIAESGKIDHWQKYRRGRPPKVDQPYLDRLKELITKSPRDFGYSFKRWSGVWLAQHLEKEFGVALTPTHVNRLRKQLQPIRIIDLSPSAKA</sequence>
<organism evidence="1 2">
    <name type="scientific">Microcystis aeruginosa PCC 9432</name>
    <dbReference type="NCBI Taxonomy" id="1160280"/>
    <lineage>
        <taxon>Bacteria</taxon>
        <taxon>Bacillati</taxon>
        <taxon>Cyanobacteriota</taxon>
        <taxon>Cyanophyceae</taxon>
        <taxon>Oscillatoriophycideae</taxon>
        <taxon>Chroococcales</taxon>
        <taxon>Microcystaceae</taxon>
        <taxon>Microcystis</taxon>
    </lineage>
</organism>
<dbReference type="AlphaFoldDB" id="A0A822L502"/>
<gene>
    <name evidence="1" type="ORF">MICCA_1300004</name>
</gene>
<dbReference type="Pfam" id="PF13565">
    <property type="entry name" value="HTH_32"/>
    <property type="match status" value="1"/>
</dbReference>
<dbReference type="RefSeq" id="WP_002752470.1">
    <property type="nucleotide sequence ID" value="NZ_HE972551.1"/>
</dbReference>
<accession>A0A822L502</accession>
<dbReference type="EMBL" id="CAIH01000036">
    <property type="protein sequence ID" value="CCH91314.1"/>
    <property type="molecule type" value="Genomic_DNA"/>
</dbReference>
<reference evidence="1 2" key="1">
    <citation type="submission" date="2012-04" db="EMBL/GenBank/DDBJ databases">
        <authorList>
            <person name="Genoscope - CEA"/>
        </authorList>
    </citation>
    <scope>NUCLEOTIDE SEQUENCE [LARGE SCALE GENOMIC DNA]</scope>
    <source>
        <strain evidence="1 2">9432</strain>
    </source>
</reference>
<evidence type="ECO:0000313" key="2">
    <source>
        <dbReference type="Proteomes" id="UP000005806"/>
    </source>
</evidence>
<proteinExistence type="predicted"/>
<dbReference type="InterPro" id="IPR009057">
    <property type="entry name" value="Homeodomain-like_sf"/>
</dbReference>
<name>A0A822L502_MICAE</name>
<dbReference type="SUPFAM" id="SSF46689">
    <property type="entry name" value="Homeodomain-like"/>
    <property type="match status" value="1"/>
</dbReference>